<evidence type="ECO:0000313" key="5">
    <source>
        <dbReference type="EMBL" id="GAA0874952.1"/>
    </source>
</evidence>
<dbReference type="NCBIfam" id="NF007495">
    <property type="entry name" value="PRK10089.1-4"/>
    <property type="match status" value="1"/>
</dbReference>
<evidence type="ECO:0000259" key="4">
    <source>
        <dbReference type="PROSITE" id="PS50886"/>
    </source>
</evidence>
<dbReference type="PANTHER" id="PTHR11586">
    <property type="entry name" value="TRNA-AMINOACYLATION COFACTOR ARC1 FAMILY MEMBER"/>
    <property type="match status" value="1"/>
</dbReference>
<name>A0ABP3Y551_9FLAO</name>
<keyword evidence="1 3" id="KW-0820">tRNA-binding</keyword>
<evidence type="ECO:0000256" key="1">
    <source>
        <dbReference type="ARBA" id="ARBA00022555"/>
    </source>
</evidence>
<keyword evidence="6" id="KW-1185">Reference proteome</keyword>
<dbReference type="Proteomes" id="UP001501126">
    <property type="component" value="Unassembled WGS sequence"/>
</dbReference>
<dbReference type="InterPro" id="IPR012340">
    <property type="entry name" value="NA-bd_OB-fold"/>
</dbReference>
<gene>
    <name evidence="5" type="ORF">GCM10009118_13600</name>
</gene>
<dbReference type="PANTHER" id="PTHR11586:SF37">
    <property type="entry name" value="TRNA-BINDING DOMAIN-CONTAINING PROTEIN"/>
    <property type="match status" value="1"/>
</dbReference>
<dbReference type="SUPFAM" id="SSF50249">
    <property type="entry name" value="Nucleic acid-binding proteins"/>
    <property type="match status" value="1"/>
</dbReference>
<dbReference type="NCBIfam" id="NF007494">
    <property type="entry name" value="PRK10089.1-3"/>
    <property type="match status" value="1"/>
</dbReference>
<dbReference type="CDD" id="cd02798">
    <property type="entry name" value="tRNA_bind_CsaA"/>
    <property type="match status" value="1"/>
</dbReference>
<dbReference type="Gene3D" id="2.40.50.140">
    <property type="entry name" value="Nucleic acid-binding proteins"/>
    <property type="match status" value="1"/>
</dbReference>
<dbReference type="InterPro" id="IPR051270">
    <property type="entry name" value="Tyrosine-tRNA_ligase_regulator"/>
</dbReference>
<evidence type="ECO:0000256" key="2">
    <source>
        <dbReference type="ARBA" id="ARBA00022884"/>
    </source>
</evidence>
<dbReference type="InterPro" id="IPR002547">
    <property type="entry name" value="tRNA-bd_dom"/>
</dbReference>
<proteinExistence type="predicted"/>
<reference evidence="6" key="1">
    <citation type="journal article" date="2019" name="Int. J. Syst. Evol. Microbiol.">
        <title>The Global Catalogue of Microorganisms (GCM) 10K type strain sequencing project: providing services to taxonomists for standard genome sequencing and annotation.</title>
        <authorList>
            <consortium name="The Broad Institute Genomics Platform"/>
            <consortium name="The Broad Institute Genome Sequencing Center for Infectious Disease"/>
            <person name="Wu L."/>
            <person name="Ma J."/>
        </authorList>
    </citation>
    <scope>NUCLEOTIDE SEQUENCE [LARGE SCALE GENOMIC DNA]</scope>
    <source>
        <strain evidence="6">JCM 16083</strain>
    </source>
</reference>
<evidence type="ECO:0000256" key="3">
    <source>
        <dbReference type="PROSITE-ProRule" id="PRU00209"/>
    </source>
</evidence>
<accession>A0ABP3Y551</accession>
<dbReference type="EMBL" id="BAAAFH010000007">
    <property type="protein sequence ID" value="GAA0874952.1"/>
    <property type="molecule type" value="Genomic_DNA"/>
</dbReference>
<sequence length="127" mass="14393">MLIFVTKYRLTVMEKEEGKLTWDDFMKVEMRVGTIIAAEEFKEVRNPAYKIVVDFGELGERKTSAQITKLYTPEELIGRQVVAVVNFPKKQIANIMSECLILGGVGENKEVTLLQPERSVKNGTRIG</sequence>
<dbReference type="Pfam" id="PF01588">
    <property type="entry name" value="tRNA_bind"/>
    <property type="match status" value="1"/>
</dbReference>
<dbReference type="NCBIfam" id="TIGR02222">
    <property type="entry name" value="chap_CsaA"/>
    <property type="match status" value="1"/>
</dbReference>
<comment type="caution">
    <text evidence="5">The sequence shown here is derived from an EMBL/GenBank/DDBJ whole genome shotgun (WGS) entry which is preliminary data.</text>
</comment>
<organism evidence="5 6">
    <name type="scientific">Wandonia haliotis</name>
    <dbReference type="NCBI Taxonomy" id="574963"/>
    <lineage>
        <taxon>Bacteria</taxon>
        <taxon>Pseudomonadati</taxon>
        <taxon>Bacteroidota</taxon>
        <taxon>Flavobacteriia</taxon>
        <taxon>Flavobacteriales</taxon>
        <taxon>Crocinitomicaceae</taxon>
        <taxon>Wandonia</taxon>
    </lineage>
</organism>
<feature type="domain" description="TRNA-binding" evidence="4">
    <location>
        <begin position="24"/>
        <end position="127"/>
    </location>
</feature>
<keyword evidence="2 3" id="KW-0694">RNA-binding</keyword>
<evidence type="ECO:0000313" key="6">
    <source>
        <dbReference type="Proteomes" id="UP001501126"/>
    </source>
</evidence>
<protein>
    <submittedName>
        <fullName evidence="5">tRNA-binding protein</fullName>
    </submittedName>
</protein>
<dbReference type="InterPro" id="IPR008231">
    <property type="entry name" value="CsaA"/>
</dbReference>
<dbReference type="PROSITE" id="PS50886">
    <property type="entry name" value="TRBD"/>
    <property type="match status" value="1"/>
</dbReference>